<dbReference type="RefSeq" id="WP_219066009.1">
    <property type="nucleotide sequence ID" value="NZ_CAJUXY010000004.1"/>
</dbReference>
<dbReference type="Proteomes" id="UP001056610">
    <property type="component" value="Chromosome"/>
</dbReference>
<protein>
    <submittedName>
        <fullName evidence="1">Uncharacterized protein</fullName>
    </submittedName>
</protein>
<dbReference type="PROSITE" id="PS51318">
    <property type="entry name" value="TAT"/>
    <property type="match status" value="1"/>
</dbReference>
<keyword evidence="2" id="KW-1185">Reference proteome</keyword>
<organism evidence="1 2">
    <name type="scientific">Candidatus Mycobacterium methanotrophicum</name>
    <dbReference type="NCBI Taxonomy" id="2943498"/>
    <lineage>
        <taxon>Bacteria</taxon>
        <taxon>Bacillati</taxon>
        <taxon>Actinomycetota</taxon>
        <taxon>Actinomycetes</taxon>
        <taxon>Mycobacteriales</taxon>
        <taxon>Mycobacteriaceae</taxon>
        <taxon>Mycobacterium</taxon>
    </lineage>
</organism>
<dbReference type="InterPro" id="IPR006311">
    <property type="entry name" value="TAT_signal"/>
</dbReference>
<gene>
    <name evidence="1" type="ORF">M5I08_22950</name>
</gene>
<sequence>MTSKLSSSHGTRRWVAGIALAGGAIAAAAVIGTGAAPDARADDGSIADLLGQAATNFTGAEQVFDGVPATDLPNLVLYQVNVADTGSIDVNALTGVGVAETSILSYDNGEVANLLTPLFTDLDQSWLQASEGLLSANTALVSAITDGTGLSAAEFGVTAPDLQVMSDQFLTGIIDQSSYLLSMF</sequence>
<dbReference type="EMBL" id="CP097320">
    <property type="protein sequence ID" value="UQX10790.1"/>
    <property type="molecule type" value="Genomic_DNA"/>
</dbReference>
<proteinExistence type="predicted"/>
<evidence type="ECO:0000313" key="1">
    <source>
        <dbReference type="EMBL" id="UQX10790.1"/>
    </source>
</evidence>
<accession>A0ABY4QID1</accession>
<evidence type="ECO:0000313" key="2">
    <source>
        <dbReference type="Proteomes" id="UP001056610"/>
    </source>
</evidence>
<reference evidence="1" key="1">
    <citation type="submission" date="2022-05" db="EMBL/GenBank/DDBJ databases">
        <title>A methanotrophic Mycobacterium dominates a cave microbial ecosystem.</title>
        <authorList>
            <person name="Van Spanning R.J.M."/>
            <person name="Guan Q."/>
            <person name="Melkonian C."/>
            <person name="Gallant J."/>
            <person name="Polerecky L."/>
            <person name="Flot J.-F."/>
            <person name="Brandt B.W."/>
            <person name="Braster M."/>
            <person name="Iturbe Espinoza P."/>
            <person name="Aerts J."/>
            <person name="Meima-Franke M."/>
            <person name="Piersma S.R."/>
            <person name="Bunduc C."/>
            <person name="Ummels R."/>
            <person name="Pain A."/>
            <person name="Fleming E.J."/>
            <person name="van der Wel N."/>
            <person name="Gherman V.D."/>
            <person name="Sarbu S.M."/>
            <person name="Bodelier P.L.E."/>
            <person name="Bitter W."/>
        </authorList>
    </citation>
    <scope>NUCLEOTIDE SEQUENCE</scope>
    <source>
        <strain evidence="1">Sulfur Cave</strain>
    </source>
</reference>
<name>A0ABY4QID1_9MYCO</name>